<accession>A0A0A8B875</accession>
<dbReference type="Gene3D" id="1.10.287.110">
    <property type="entry name" value="DnaJ domain"/>
    <property type="match status" value="1"/>
</dbReference>
<name>A0A0A8B875_9ACTN</name>
<dbReference type="OrthoDB" id="3173117at2"/>
<evidence type="ECO:0000256" key="1">
    <source>
        <dbReference type="SAM" id="Coils"/>
    </source>
</evidence>
<dbReference type="SMART" id="SM00271">
    <property type="entry name" value="DnaJ"/>
    <property type="match status" value="1"/>
</dbReference>
<dbReference type="STRING" id="1531429.JI75_00050"/>
<evidence type="ECO:0000313" key="3">
    <source>
        <dbReference type="EMBL" id="AJC11337.1"/>
    </source>
</evidence>
<reference evidence="3 4" key="2">
    <citation type="journal article" date="2015" name="Genome Announc.">
        <title>Complete Genome Sequence of Coriobacteriaceae Strain 68-1-3, a Novel Mucus-Degrading Isolate from the Swine Intestinal Tract.</title>
        <authorList>
            <person name="Looft T."/>
            <person name="Bayles D.O."/>
            <person name="Alt D.P."/>
            <person name="Stanton T.B."/>
        </authorList>
    </citation>
    <scope>NUCLEOTIDE SEQUENCE [LARGE SCALE GENOMIC DNA]</scope>
    <source>
        <strain evidence="3 4">68-1-3</strain>
    </source>
</reference>
<sequence length="182" mass="20107">MNRDEALRALGLDHSASVDDIKSAYREMVQILHPDKFASNSKLQSRATEQFKYLQEAYDFLMKGGSSSSVRGQSSDKPYTGDTRSARLAGIAQARVQLVEQKDLALDQRRQGLIMLVAGGLVAFGLRRIPAIAGIASAVAVWGVVQLFSSNNTVNTIDEHLKKLKKEQRRIEEELASERSDS</sequence>
<evidence type="ECO:0000313" key="4">
    <source>
        <dbReference type="Proteomes" id="UP000031121"/>
    </source>
</evidence>
<dbReference type="PROSITE" id="PS50076">
    <property type="entry name" value="DNAJ_2"/>
    <property type="match status" value="1"/>
</dbReference>
<dbReference type="PRINTS" id="PR00625">
    <property type="entry name" value="JDOMAIN"/>
</dbReference>
<dbReference type="EMBL" id="CP009302">
    <property type="protein sequence ID" value="AJC11337.1"/>
    <property type="molecule type" value="Genomic_DNA"/>
</dbReference>
<dbReference type="KEGG" id="cbac:JI75_00050"/>
<dbReference type="RefSeq" id="WP_039687824.1">
    <property type="nucleotide sequence ID" value="NZ_CP009302.1"/>
</dbReference>
<dbReference type="InterPro" id="IPR036869">
    <property type="entry name" value="J_dom_sf"/>
</dbReference>
<dbReference type="Pfam" id="PF00226">
    <property type="entry name" value="DnaJ"/>
    <property type="match status" value="1"/>
</dbReference>
<gene>
    <name evidence="3" type="ORF">JI75_00050</name>
</gene>
<protein>
    <submittedName>
        <fullName evidence="3">Molecular chaperone DnaJ</fullName>
    </submittedName>
</protein>
<dbReference type="SUPFAM" id="SSF46565">
    <property type="entry name" value="Chaperone J-domain"/>
    <property type="match status" value="1"/>
</dbReference>
<evidence type="ECO:0000259" key="2">
    <source>
        <dbReference type="PROSITE" id="PS50076"/>
    </source>
</evidence>
<keyword evidence="1" id="KW-0175">Coiled coil</keyword>
<dbReference type="InterPro" id="IPR001623">
    <property type="entry name" value="DnaJ_domain"/>
</dbReference>
<dbReference type="HOGENOM" id="CLU_1432488_0_0_11"/>
<keyword evidence="4" id="KW-1185">Reference proteome</keyword>
<organism evidence="3 4">
    <name type="scientific">Berryella intestinalis</name>
    <dbReference type="NCBI Taxonomy" id="1531429"/>
    <lineage>
        <taxon>Bacteria</taxon>
        <taxon>Bacillati</taxon>
        <taxon>Actinomycetota</taxon>
        <taxon>Coriobacteriia</taxon>
        <taxon>Eggerthellales</taxon>
        <taxon>Eggerthellaceae</taxon>
        <taxon>Berryella</taxon>
    </lineage>
</organism>
<feature type="domain" description="J" evidence="2">
    <location>
        <begin position="5"/>
        <end position="66"/>
    </location>
</feature>
<dbReference type="PANTHER" id="PTHR43948">
    <property type="entry name" value="DNAJ HOMOLOG SUBFAMILY B"/>
    <property type="match status" value="1"/>
</dbReference>
<dbReference type="PANTHER" id="PTHR43948:SF10">
    <property type="entry name" value="MRJ, ISOFORM E"/>
    <property type="match status" value="1"/>
</dbReference>
<dbReference type="Proteomes" id="UP000031121">
    <property type="component" value="Chromosome"/>
</dbReference>
<dbReference type="AlphaFoldDB" id="A0A0A8B875"/>
<proteinExistence type="predicted"/>
<reference evidence="4" key="1">
    <citation type="submission" date="2014-08" db="EMBL/GenBank/DDBJ databases">
        <title>Coriobacteriaceae sp. complete genome.</title>
        <authorList>
            <person name="Looft T."/>
            <person name="Bayles D.O."/>
            <person name="Stanton T.B."/>
        </authorList>
    </citation>
    <scope>NUCLEOTIDE SEQUENCE [LARGE SCALE GENOMIC DNA]</scope>
    <source>
        <strain evidence="4">68-1-3</strain>
    </source>
</reference>
<dbReference type="CDD" id="cd06257">
    <property type="entry name" value="DnaJ"/>
    <property type="match status" value="1"/>
</dbReference>
<feature type="coiled-coil region" evidence="1">
    <location>
        <begin position="154"/>
        <end position="181"/>
    </location>
</feature>